<protein>
    <submittedName>
        <fullName evidence="4">Calcium-independent phospholipase A2-gamma-like</fullName>
    </submittedName>
</protein>
<organism evidence="3 4">
    <name type="scientific">Limulus polyphemus</name>
    <name type="common">Atlantic horseshoe crab</name>
    <dbReference type="NCBI Taxonomy" id="6850"/>
    <lineage>
        <taxon>Eukaryota</taxon>
        <taxon>Metazoa</taxon>
        <taxon>Ecdysozoa</taxon>
        <taxon>Arthropoda</taxon>
        <taxon>Chelicerata</taxon>
        <taxon>Merostomata</taxon>
        <taxon>Xiphosura</taxon>
        <taxon>Limulidae</taxon>
        <taxon>Limulus</taxon>
    </lineage>
</organism>
<gene>
    <name evidence="4" type="primary">LOC106476408</name>
</gene>
<evidence type="ECO:0000256" key="1">
    <source>
        <dbReference type="ARBA" id="ARBA00022801"/>
    </source>
</evidence>
<sequence>MMNNPTAVAVHESKLLWPQENIQCIISIGNGRHIPFSYDAPTSTSLKMKVVKIVDSATNTEGTHTILHDLLPANSYFRLNPYLSEPITLDENRPDKLEQLKTDAQMYMRRNEHKVLKAIAALSEPRGYFLRIRDYLYLVRDLKW</sequence>
<keyword evidence="3" id="KW-1185">Reference proteome</keyword>
<proteinExistence type="predicted"/>
<evidence type="ECO:0000313" key="3">
    <source>
        <dbReference type="Proteomes" id="UP000694941"/>
    </source>
</evidence>
<name>A0ABM1C1C3_LIMPO</name>
<dbReference type="PANTHER" id="PTHR24185:SF1">
    <property type="entry name" value="CALCIUM-INDEPENDENT PHOSPHOLIPASE A2-GAMMA"/>
    <property type="match status" value="1"/>
</dbReference>
<accession>A0ABM1C1C3</accession>
<evidence type="ECO:0000256" key="2">
    <source>
        <dbReference type="ARBA" id="ARBA00022963"/>
    </source>
</evidence>
<dbReference type="GeneID" id="106476408"/>
<dbReference type="PANTHER" id="PTHR24185">
    <property type="entry name" value="CALCIUM-INDEPENDENT PHOSPHOLIPASE A2-GAMMA"/>
    <property type="match status" value="1"/>
</dbReference>
<evidence type="ECO:0000313" key="4">
    <source>
        <dbReference type="RefSeq" id="XP_013792524.1"/>
    </source>
</evidence>
<dbReference type="Gene3D" id="3.40.1090.10">
    <property type="entry name" value="Cytosolic phospholipase A2 catalytic domain"/>
    <property type="match status" value="1"/>
</dbReference>
<keyword evidence="2" id="KW-0442">Lipid degradation</keyword>
<reference evidence="4" key="1">
    <citation type="submission" date="2025-08" db="UniProtKB">
        <authorList>
            <consortium name="RefSeq"/>
        </authorList>
    </citation>
    <scope>IDENTIFICATION</scope>
    <source>
        <tissue evidence="4">Muscle</tissue>
    </source>
</reference>
<dbReference type="SUPFAM" id="SSF52151">
    <property type="entry name" value="FabD/lysophospholipase-like"/>
    <property type="match status" value="1"/>
</dbReference>
<dbReference type="InterPro" id="IPR016035">
    <property type="entry name" value="Acyl_Trfase/lysoPLipase"/>
</dbReference>
<keyword evidence="2" id="KW-0443">Lipid metabolism</keyword>
<dbReference type="RefSeq" id="XP_013792524.1">
    <property type="nucleotide sequence ID" value="XM_013937070.2"/>
</dbReference>
<dbReference type="Proteomes" id="UP000694941">
    <property type="component" value="Unplaced"/>
</dbReference>
<keyword evidence="1" id="KW-0378">Hydrolase</keyword>